<feature type="domain" description="Myb-like" evidence="6">
    <location>
        <begin position="285"/>
        <end position="335"/>
    </location>
</feature>
<dbReference type="CDD" id="cd00167">
    <property type="entry name" value="SANT"/>
    <property type="match status" value="4"/>
</dbReference>
<feature type="domain" description="HTH myb-type" evidence="7">
    <location>
        <begin position="285"/>
        <end position="335"/>
    </location>
</feature>
<dbReference type="PROSITE" id="PS51294">
    <property type="entry name" value="HTH_MYB"/>
    <property type="match status" value="2"/>
</dbReference>
<dbReference type="PANTHER" id="PTHR46621">
    <property type="entry name" value="SNRNA-ACTIVATING PROTEIN COMPLEX SUBUNIT 4"/>
    <property type="match status" value="1"/>
</dbReference>
<name>A0A9P7D4T3_9AGAM</name>
<dbReference type="Proteomes" id="UP000714275">
    <property type="component" value="Unassembled WGS sequence"/>
</dbReference>
<dbReference type="PROSITE" id="PS50090">
    <property type="entry name" value="MYB_LIKE"/>
    <property type="match status" value="4"/>
</dbReference>
<dbReference type="GO" id="GO:0019185">
    <property type="term" value="C:snRNA-activating protein complex"/>
    <property type="evidence" value="ECO:0007669"/>
    <property type="project" value="TreeGrafter"/>
</dbReference>
<feature type="domain" description="Myb-like" evidence="6">
    <location>
        <begin position="336"/>
        <end position="388"/>
    </location>
</feature>
<accession>A0A9P7D4T3</accession>
<evidence type="ECO:0000256" key="4">
    <source>
        <dbReference type="ARBA" id="ARBA00023242"/>
    </source>
</evidence>
<dbReference type="InterPro" id="IPR001005">
    <property type="entry name" value="SANT/Myb"/>
</dbReference>
<dbReference type="GO" id="GO:0001006">
    <property type="term" value="F:RNA polymerase III type 3 promoter sequence-specific DNA binding"/>
    <property type="evidence" value="ECO:0007669"/>
    <property type="project" value="TreeGrafter"/>
</dbReference>
<organism evidence="8 9">
    <name type="scientific">Suillus placidus</name>
    <dbReference type="NCBI Taxonomy" id="48579"/>
    <lineage>
        <taxon>Eukaryota</taxon>
        <taxon>Fungi</taxon>
        <taxon>Dikarya</taxon>
        <taxon>Basidiomycota</taxon>
        <taxon>Agaricomycotina</taxon>
        <taxon>Agaricomycetes</taxon>
        <taxon>Agaricomycetidae</taxon>
        <taxon>Boletales</taxon>
        <taxon>Suillineae</taxon>
        <taxon>Suillaceae</taxon>
        <taxon>Suillus</taxon>
    </lineage>
</organism>
<feature type="domain" description="HTH myb-type" evidence="7">
    <location>
        <begin position="336"/>
        <end position="392"/>
    </location>
</feature>
<feature type="region of interest" description="Disordered" evidence="5">
    <location>
        <begin position="480"/>
        <end position="621"/>
    </location>
</feature>
<feature type="domain" description="Myb-like" evidence="6">
    <location>
        <begin position="182"/>
        <end position="228"/>
    </location>
</feature>
<feature type="compositionally biased region" description="Low complexity" evidence="5">
    <location>
        <begin position="503"/>
        <end position="525"/>
    </location>
</feature>
<feature type="domain" description="Myb-like" evidence="6">
    <location>
        <begin position="240"/>
        <end position="284"/>
    </location>
</feature>
<evidence type="ECO:0000256" key="1">
    <source>
        <dbReference type="ARBA" id="ARBA00023015"/>
    </source>
</evidence>
<evidence type="ECO:0000259" key="7">
    <source>
        <dbReference type="PROSITE" id="PS51294"/>
    </source>
</evidence>
<protein>
    <submittedName>
        <fullName evidence="8">Uncharacterized protein</fullName>
    </submittedName>
</protein>
<keyword evidence="9" id="KW-1185">Reference proteome</keyword>
<feature type="compositionally biased region" description="Polar residues" evidence="5">
    <location>
        <begin position="578"/>
        <end position="593"/>
    </location>
</feature>
<evidence type="ECO:0000313" key="9">
    <source>
        <dbReference type="Proteomes" id="UP000714275"/>
    </source>
</evidence>
<dbReference type="AlphaFoldDB" id="A0A9P7D4T3"/>
<gene>
    <name evidence="8" type="ORF">EV702DRAFT_771758</name>
</gene>
<evidence type="ECO:0000313" key="8">
    <source>
        <dbReference type="EMBL" id="KAG1780285.1"/>
    </source>
</evidence>
<comment type="caution">
    <text evidence="8">The sequence shown here is derived from an EMBL/GenBank/DDBJ whole genome shotgun (WGS) entry which is preliminary data.</text>
</comment>
<dbReference type="Pfam" id="PF13921">
    <property type="entry name" value="Myb_DNA-bind_6"/>
    <property type="match status" value="1"/>
</dbReference>
<dbReference type="InterPro" id="IPR051575">
    <property type="entry name" value="Myb-like_DNA-bd"/>
</dbReference>
<dbReference type="Gene3D" id="1.10.10.60">
    <property type="entry name" value="Homeodomain-like"/>
    <property type="match status" value="4"/>
</dbReference>
<dbReference type="InterPro" id="IPR017930">
    <property type="entry name" value="Myb_dom"/>
</dbReference>
<dbReference type="PANTHER" id="PTHR46621:SF1">
    <property type="entry name" value="SNRNA-ACTIVATING PROTEIN COMPLEX SUBUNIT 4"/>
    <property type="match status" value="1"/>
</dbReference>
<dbReference type="Pfam" id="PF00249">
    <property type="entry name" value="Myb_DNA-binding"/>
    <property type="match status" value="1"/>
</dbReference>
<evidence type="ECO:0000259" key="6">
    <source>
        <dbReference type="PROSITE" id="PS50090"/>
    </source>
</evidence>
<keyword evidence="2" id="KW-0238">DNA-binding</keyword>
<dbReference type="SMART" id="SM00717">
    <property type="entry name" value="SANT"/>
    <property type="match status" value="5"/>
</dbReference>
<feature type="compositionally biased region" description="Basic residues" evidence="5">
    <location>
        <begin position="547"/>
        <end position="560"/>
    </location>
</feature>
<keyword evidence="3" id="KW-0804">Transcription</keyword>
<feature type="region of interest" description="Disordered" evidence="5">
    <location>
        <begin position="417"/>
        <end position="436"/>
    </location>
</feature>
<evidence type="ECO:0000256" key="2">
    <source>
        <dbReference type="ARBA" id="ARBA00023125"/>
    </source>
</evidence>
<reference evidence="8" key="1">
    <citation type="journal article" date="2020" name="New Phytol.">
        <title>Comparative genomics reveals dynamic genome evolution in host specialist ectomycorrhizal fungi.</title>
        <authorList>
            <person name="Lofgren L.A."/>
            <person name="Nguyen N.H."/>
            <person name="Vilgalys R."/>
            <person name="Ruytinx J."/>
            <person name="Liao H.L."/>
            <person name="Branco S."/>
            <person name="Kuo A."/>
            <person name="LaButti K."/>
            <person name="Lipzen A."/>
            <person name="Andreopoulos W."/>
            <person name="Pangilinan J."/>
            <person name="Riley R."/>
            <person name="Hundley H."/>
            <person name="Na H."/>
            <person name="Barry K."/>
            <person name="Grigoriev I.V."/>
            <person name="Stajich J.E."/>
            <person name="Kennedy P.G."/>
        </authorList>
    </citation>
    <scope>NUCLEOTIDE SEQUENCE</scope>
    <source>
        <strain evidence="8">DOB743</strain>
    </source>
</reference>
<dbReference type="InterPro" id="IPR009057">
    <property type="entry name" value="Homeodomain-like_sf"/>
</dbReference>
<dbReference type="GO" id="GO:0042796">
    <property type="term" value="P:snRNA transcription by RNA polymerase III"/>
    <property type="evidence" value="ECO:0007669"/>
    <property type="project" value="TreeGrafter"/>
</dbReference>
<dbReference type="GO" id="GO:0000978">
    <property type="term" value="F:RNA polymerase II cis-regulatory region sequence-specific DNA binding"/>
    <property type="evidence" value="ECO:0007669"/>
    <property type="project" value="TreeGrafter"/>
</dbReference>
<dbReference type="EMBL" id="JABBWD010000009">
    <property type="protein sequence ID" value="KAG1780285.1"/>
    <property type="molecule type" value="Genomic_DNA"/>
</dbReference>
<evidence type="ECO:0000256" key="3">
    <source>
        <dbReference type="ARBA" id="ARBA00023163"/>
    </source>
</evidence>
<dbReference type="SUPFAM" id="SSF46689">
    <property type="entry name" value="Homeodomain-like"/>
    <property type="match status" value="3"/>
</dbReference>
<dbReference type="GO" id="GO:0042795">
    <property type="term" value="P:snRNA transcription by RNA polymerase II"/>
    <property type="evidence" value="ECO:0007669"/>
    <property type="project" value="TreeGrafter"/>
</dbReference>
<keyword evidence="4" id="KW-0539">Nucleus</keyword>
<sequence>MYCTEAVREAVQANKDHQHALKVYTERLEAELQTVDKLLETADANLDGEPDIDVGGSVLIPGSVKASGLLAPGELLSEDSPFYEEAAQRSRYLSLTEVHSMTKKDLETLREAVRTENYRMHALDAQRKGNPVFTSLSDQPSNYLELNKEGLDWDRIAEKVSSSSMYTRTQRECEIRWLGDQHPCFNHGPWTQDEITKLKGLVAEYGNEQVDWEVVVDKLGTHRAPLDCMTHGTTRKIHLWTPHSDERLLKAVAIFGHDNWSVVACQVSEDATPSQCQNRYQRTLDPALKHKAWSNEEDSRLRLAVQAYGTSWVNVASAISGRHNDQCRDRWNDILNPVVTKGRWTEEEDQDLLAIVQQLGTSSWKEISNRLGSGRTDSMCRNRYNNLQRPKTSKPNKTQSQTATFSVIAQPSMDMVAESSRAASRKRKSTLADESTDVNEFAPIEGSSSVPRIPGIHVTTRTADSAIMFLDPVISVNPETHKKRTRQILGMAKSKSPEKTKTKSNSTDPDTGTTPEGTGGPSTSTKKVGRKRKAHVEPVSEEMPAKKAPRPRARPVRSKKNAAPGTMVLDLGPPISAGDNSRTTDQAGPSTLNPGGPGLVVQCCHISELGTRPPSPSNRMG</sequence>
<keyword evidence="1" id="KW-0805">Transcription regulation</keyword>
<dbReference type="OrthoDB" id="2143914at2759"/>
<proteinExistence type="predicted"/>
<evidence type="ECO:0000256" key="5">
    <source>
        <dbReference type="SAM" id="MobiDB-lite"/>
    </source>
</evidence>